<reference evidence="3 4" key="1">
    <citation type="submission" date="2018-01" db="EMBL/GenBank/DDBJ databases">
        <title>Lactibacter flavus gen. nov., sp. nov., a novel bacterium of the family Propionibacteriaceae isolated from raw milk and dairy products.</title>
        <authorList>
            <person name="Wenning M."/>
            <person name="Breitenwieser F."/>
            <person name="Huptas C."/>
            <person name="von Neubeck M."/>
            <person name="Busse H.-J."/>
            <person name="Scherer S."/>
        </authorList>
    </citation>
    <scope>NUCLEOTIDE SEQUENCE [LARGE SCALE GENOMIC DNA]</scope>
    <source>
        <strain evidence="3 4">VG341</strain>
    </source>
</reference>
<dbReference type="Pfam" id="PF10000">
    <property type="entry name" value="ACT_3"/>
    <property type="match status" value="1"/>
</dbReference>
<proteinExistence type="predicted"/>
<feature type="domain" description="CASTOR ACT" evidence="2">
    <location>
        <begin position="67"/>
        <end position="122"/>
    </location>
</feature>
<keyword evidence="3" id="KW-0808">Transferase</keyword>
<dbReference type="GO" id="GO:0016740">
    <property type="term" value="F:transferase activity"/>
    <property type="evidence" value="ECO:0007669"/>
    <property type="project" value="UniProtKB-KW"/>
</dbReference>
<dbReference type="InterPro" id="IPR018717">
    <property type="entry name" value="DUF2241"/>
</dbReference>
<dbReference type="AlphaFoldDB" id="A0A4Q2EHU8"/>
<dbReference type="Gene3D" id="3.30.2130.10">
    <property type="entry name" value="VC0802-like"/>
    <property type="match status" value="1"/>
</dbReference>
<evidence type="ECO:0000313" key="3">
    <source>
        <dbReference type="EMBL" id="RXW31455.1"/>
    </source>
</evidence>
<dbReference type="InterPro" id="IPR027795">
    <property type="entry name" value="CASTOR_ACT_dom"/>
</dbReference>
<dbReference type="Proteomes" id="UP000290624">
    <property type="component" value="Unassembled WGS sequence"/>
</dbReference>
<comment type="caution">
    <text evidence="3">The sequence shown here is derived from an EMBL/GenBank/DDBJ whole genome shotgun (WGS) entry which is preliminary data.</text>
</comment>
<dbReference type="SUPFAM" id="SSF55021">
    <property type="entry name" value="ACT-like"/>
    <property type="match status" value="2"/>
</dbReference>
<gene>
    <name evidence="3" type="ORF">C1706_12025</name>
</gene>
<dbReference type="OrthoDB" id="9797178at2"/>
<evidence type="ECO:0000313" key="4">
    <source>
        <dbReference type="Proteomes" id="UP000290624"/>
    </source>
</evidence>
<dbReference type="PANTHER" id="PTHR39199">
    <property type="entry name" value="BLR5128 PROTEIN"/>
    <property type="match status" value="1"/>
</dbReference>
<evidence type="ECO:0000259" key="1">
    <source>
        <dbReference type="Pfam" id="PF10000"/>
    </source>
</evidence>
<sequence>MAGMTDLHEILGALRPYVRQGAYVVVTTQTPPDIVYHARIVEDEGTTLVLDQAIADEYHLTYEGVFGWITLEAHTSLQAVGITAAVSNALARVGLSCNVLAGYYHDHLLVPLDSVEEALGVLGGLGE</sequence>
<dbReference type="PANTHER" id="PTHR39199:SF1">
    <property type="entry name" value="BLR5128 PROTEIN"/>
    <property type="match status" value="1"/>
</dbReference>
<evidence type="ECO:0000259" key="2">
    <source>
        <dbReference type="Pfam" id="PF13840"/>
    </source>
</evidence>
<dbReference type="RefSeq" id="WP_129459480.1">
    <property type="nucleotide sequence ID" value="NZ_PPCV01000009.1"/>
</dbReference>
<dbReference type="EMBL" id="PPCV01000009">
    <property type="protein sequence ID" value="RXW31455.1"/>
    <property type="molecule type" value="Genomic_DNA"/>
</dbReference>
<dbReference type="InterPro" id="IPR045865">
    <property type="entry name" value="ACT-like_dom_sf"/>
</dbReference>
<keyword evidence="4" id="KW-1185">Reference proteome</keyword>
<organism evidence="3 4">
    <name type="scientific">Propioniciclava flava</name>
    <dbReference type="NCBI Taxonomy" id="2072026"/>
    <lineage>
        <taxon>Bacteria</taxon>
        <taxon>Bacillati</taxon>
        <taxon>Actinomycetota</taxon>
        <taxon>Actinomycetes</taxon>
        <taxon>Propionibacteriales</taxon>
        <taxon>Propionibacteriaceae</taxon>
        <taxon>Propioniciclava</taxon>
    </lineage>
</organism>
<protein>
    <submittedName>
        <fullName evidence="3">Acetyltransferase</fullName>
    </submittedName>
</protein>
<feature type="domain" description="DUF2241" evidence="1">
    <location>
        <begin position="2"/>
        <end position="66"/>
    </location>
</feature>
<dbReference type="Pfam" id="PF13840">
    <property type="entry name" value="ACT_7"/>
    <property type="match status" value="1"/>
</dbReference>
<name>A0A4Q2EHU8_9ACTN</name>
<accession>A0A4Q2EHU8</accession>